<feature type="compositionally biased region" description="Polar residues" evidence="2">
    <location>
        <begin position="249"/>
        <end position="265"/>
    </location>
</feature>
<sequence length="417" mass="45449">MSLPTKNETSTPPPMTIEMLEEGALIPSDPTTALIGVLEPLQNDADGSISRRPRNPFILFRTWYIKQGHLKQVTSSGSELSKITGKLWRAMHEDDRKFWAEQARLEREASQGRTYAPIAPSKPRGARSARKRAAMTSSVRYDPLALRVPDPTDERMDNIVQLIIAGKTGDEIGGELRKKELVDAKALSSPAIELPSLPLLAPVPRSARSSVSFDALEFQSQLCHSQPDQDSPAPSLSPNSSLHDLPATPEQSLVPSGYSTPQSLASRRGSAALVPQVEPPQPLNTVTPYTFGMVSLHDRSGSTDMETWTMAAAPDASVTNFQSQPAPATYKEYAEAPHLACPQGWNYYSTPVPVYGLNYLPGSYEVPGHSNYASYGLASTATWHGPEFVSPFDVPGHTPSVHAGDPCWSLEWLNDSY</sequence>
<dbReference type="InterPro" id="IPR036910">
    <property type="entry name" value="HMG_box_dom_sf"/>
</dbReference>
<evidence type="ECO:0000313" key="4">
    <source>
        <dbReference type="EMBL" id="CAE6446344.1"/>
    </source>
</evidence>
<keyword evidence="1" id="KW-0539">Nucleus</keyword>
<evidence type="ECO:0000256" key="1">
    <source>
        <dbReference type="PROSITE-ProRule" id="PRU00267"/>
    </source>
</evidence>
<dbReference type="Pfam" id="PF00505">
    <property type="entry name" value="HMG_box"/>
    <property type="match status" value="1"/>
</dbReference>
<name>A0A8H3B2T7_9AGAM</name>
<proteinExistence type="predicted"/>
<evidence type="ECO:0000256" key="2">
    <source>
        <dbReference type="SAM" id="MobiDB-lite"/>
    </source>
</evidence>
<dbReference type="PROSITE" id="PS50118">
    <property type="entry name" value="HMG_BOX_2"/>
    <property type="match status" value="1"/>
</dbReference>
<gene>
    <name evidence="4" type="ORF">RDB_LOCUS43215</name>
</gene>
<accession>A0A8H3B2T7</accession>
<protein>
    <recommendedName>
        <fullName evidence="3">HMG box domain-containing protein</fullName>
    </recommendedName>
</protein>
<feature type="region of interest" description="Disordered" evidence="2">
    <location>
        <begin position="110"/>
        <end position="134"/>
    </location>
</feature>
<dbReference type="SUPFAM" id="SSF47095">
    <property type="entry name" value="HMG-box"/>
    <property type="match status" value="1"/>
</dbReference>
<keyword evidence="1" id="KW-0238">DNA-binding</keyword>
<dbReference type="Gene3D" id="1.10.30.10">
    <property type="entry name" value="High mobility group box domain"/>
    <property type="match status" value="1"/>
</dbReference>
<reference evidence="4" key="1">
    <citation type="submission" date="2021-01" db="EMBL/GenBank/DDBJ databases">
        <authorList>
            <person name="Kaushik A."/>
        </authorList>
    </citation>
    <scope>NUCLEOTIDE SEQUENCE</scope>
    <source>
        <strain evidence="4">AG6-10EEA</strain>
    </source>
</reference>
<feature type="domain" description="HMG box" evidence="3">
    <location>
        <begin position="50"/>
        <end position="108"/>
    </location>
</feature>
<dbReference type="GO" id="GO:0005634">
    <property type="term" value="C:nucleus"/>
    <property type="evidence" value="ECO:0007669"/>
    <property type="project" value="UniProtKB-UniRule"/>
</dbReference>
<dbReference type="EMBL" id="CAJMXA010000913">
    <property type="protein sequence ID" value="CAE6446344.1"/>
    <property type="molecule type" value="Genomic_DNA"/>
</dbReference>
<evidence type="ECO:0000313" key="5">
    <source>
        <dbReference type="Proteomes" id="UP000663853"/>
    </source>
</evidence>
<dbReference type="AlphaFoldDB" id="A0A8H3B2T7"/>
<dbReference type="CDD" id="cd01389">
    <property type="entry name" value="HMG-box_ROX1-like"/>
    <property type="match status" value="1"/>
</dbReference>
<evidence type="ECO:0000259" key="3">
    <source>
        <dbReference type="PROSITE" id="PS50118"/>
    </source>
</evidence>
<dbReference type="GO" id="GO:0003677">
    <property type="term" value="F:DNA binding"/>
    <property type="evidence" value="ECO:0007669"/>
    <property type="project" value="UniProtKB-UniRule"/>
</dbReference>
<feature type="compositionally biased region" description="Basic residues" evidence="2">
    <location>
        <begin position="124"/>
        <end position="133"/>
    </location>
</feature>
<organism evidence="4 5">
    <name type="scientific">Rhizoctonia solani</name>
    <dbReference type="NCBI Taxonomy" id="456999"/>
    <lineage>
        <taxon>Eukaryota</taxon>
        <taxon>Fungi</taxon>
        <taxon>Dikarya</taxon>
        <taxon>Basidiomycota</taxon>
        <taxon>Agaricomycotina</taxon>
        <taxon>Agaricomycetes</taxon>
        <taxon>Cantharellales</taxon>
        <taxon>Ceratobasidiaceae</taxon>
        <taxon>Rhizoctonia</taxon>
    </lineage>
</organism>
<feature type="DNA-binding region" description="HMG box" evidence="1">
    <location>
        <begin position="50"/>
        <end position="108"/>
    </location>
</feature>
<comment type="caution">
    <text evidence="4">The sequence shown here is derived from an EMBL/GenBank/DDBJ whole genome shotgun (WGS) entry which is preliminary data.</text>
</comment>
<dbReference type="SMART" id="SM00398">
    <property type="entry name" value="HMG"/>
    <property type="match status" value="1"/>
</dbReference>
<dbReference type="InterPro" id="IPR009071">
    <property type="entry name" value="HMG_box_dom"/>
</dbReference>
<feature type="region of interest" description="Disordered" evidence="2">
    <location>
        <begin position="221"/>
        <end position="281"/>
    </location>
</feature>
<feature type="compositionally biased region" description="Low complexity" evidence="2">
    <location>
        <begin position="231"/>
        <end position="242"/>
    </location>
</feature>
<dbReference type="Proteomes" id="UP000663853">
    <property type="component" value="Unassembled WGS sequence"/>
</dbReference>